<evidence type="ECO:0000313" key="1">
    <source>
        <dbReference type="EMBL" id="VFU40391.1"/>
    </source>
</evidence>
<gene>
    <name evidence="1" type="ORF">SVIM_LOCUS231138</name>
</gene>
<organism evidence="1">
    <name type="scientific">Salix viminalis</name>
    <name type="common">Common osier</name>
    <name type="synonym">Basket willow</name>
    <dbReference type="NCBI Taxonomy" id="40686"/>
    <lineage>
        <taxon>Eukaryota</taxon>
        <taxon>Viridiplantae</taxon>
        <taxon>Streptophyta</taxon>
        <taxon>Embryophyta</taxon>
        <taxon>Tracheophyta</taxon>
        <taxon>Spermatophyta</taxon>
        <taxon>Magnoliopsida</taxon>
        <taxon>eudicotyledons</taxon>
        <taxon>Gunneridae</taxon>
        <taxon>Pentapetalae</taxon>
        <taxon>rosids</taxon>
        <taxon>fabids</taxon>
        <taxon>Malpighiales</taxon>
        <taxon>Salicaceae</taxon>
        <taxon>Saliceae</taxon>
        <taxon>Salix</taxon>
    </lineage>
</organism>
<proteinExistence type="predicted"/>
<reference evidence="1" key="1">
    <citation type="submission" date="2019-03" db="EMBL/GenBank/DDBJ databases">
        <authorList>
            <person name="Mank J."/>
            <person name="Almeida P."/>
        </authorList>
    </citation>
    <scope>NUCLEOTIDE SEQUENCE</scope>
    <source>
        <strain evidence="1">78183</strain>
    </source>
</reference>
<protein>
    <submittedName>
        <fullName evidence="1">Uncharacterized protein</fullName>
    </submittedName>
</protein>
<dbReference type="AlphaFoldDB" id="A0A6N2LHK9"/>
<accession>A0A6N2LHK9</accession>
<sequence length="132" mass="14366">MKTKSRNPDQNLISHLPLLPAEESPFKGIFRSSHSILGLNLVVLTLPSLNRTLRDNSSGDRLLPVKNHIQDSSVLVSLIERSQGLIVKPLALVKSFGLNPIIVNPNLLVGVADIDVKSKVVAEHVVGVVELR</sequence>
<dbReference type="EMBL" id="CAADRP010001542">
    <property type="protein sequence ID" value="VFU40391.1"/>
    <property type="molecule type" value="Genomic_DNA"/>
</dbReference>
<name>A0A6N2LHK9_SALVM</name>